<feature type="compositionally biased region" description="Basic residues" evidence="1">
    <location>
        <begin position="67"/>
        <end position="76"/>
    </location>
</feature>
<evidence type="ECO:0000313" key="2">
    <source>
        <dbReference type="EMBL" id="CAA9227247.1"/>
    </source>
</evidence>
<feature type="compositionally biased region" description="Basic residues" evidence="1">
    <location>
        <begin position="177"/>
        <end position="192"/>
    </location>
</feature>
<evidence type="ECO:0000256" key="1">
    <source>
        <dbReference type="SAM" id="MobiDB-lite"/>
    </source>
</evidence>
<sequence>ACSIRAQRRLRDRGPARVVRGRSAPRRRGGGRETATRRVLPSAGESAHHRPLPSTRRSVRGREPGHRLRHRPRRRGDRVCGGRGGVRRCRGARPPRRRAPCRRPSDQLLLPRLGAGAQRRCGGGRHGGRHERGASALRSSVRRHLSRPHAPARRSCLSRAGAQVASPGSGSGSGGGRARRRGRPRSRARAGVRPREPEAARGSTDPDGAARTGPHRRRGGRRPRRL</sequence>
<protein>
    <submittedName>
        <fullName evidence="2">Uncharacterized protein</fullName>
    </submittedName>
</protein>
<gene>
    <name evidence="2" type="ORF">AVDCRST_MAG50-1567</name>
</gene>
<organism evidence="2">
    <name type="scientific">uncultured Acidimicrobiales bacterium</name>
    <dbReference type="NCBI Taxonomy" id="310071"/>
    <lineage>
        <taxon>Bacteria</taxon>
        <taxon>Bacillati</taxon>
        <taxon>Actinomycetota</taxon>
        <taxon>Acidimicrobiia</taxon>
        <taxon>Acidimicrobiales</taxon>
        <taxon>environmental samples</taxon>
    </lineage>
</organism>
<feature type="compositionally biased region" description="Basic residues" evidence="1">
    <location>
        <begin position="140"/>
        <end position="152"/>
    </location>
</feature>
<feature type="non-terminal residue" evidence="2">
    <location>
        <position position="1"/>
    </location>
</feature>
<feature type="non-terminal residue" evidence="2">
    <location>
        <position position="226"/>
    </location>
</feature>
<feature type="compositionally biased region" description="Basic residues" evidence="1">
    <location>
        <begin position="85"/>
        <end position="101"/>
    </location>
</feature>
<dbReference type="EMBL" id="CADCTF010000053">
    <property type="protein sequence ID" value="CAA9227247.1"/>
    <property type="molecule type" value="Genomic_DNA"/>
</dbReference>
<reference evidence="2" key="1">
    <citation type="submission" date="2020-02" db="EMBL/GenBank/DDBJ databases">
        <authorList>
            <person name="Meier V. D."/>
        </authorList>
    </citation>
    <scope>NUCLEOTIDE SEQUENCE</scope>
    <source>
        <strain evidence="2">AVDCRST_MAG50</strain>
    </source>
</reference>
<proteinExistence type="predicted"/>
<feature type="region of interest" description="Disordered" evidence="1">
    <location>
        <begin position="1"/>
        <end position="226"/>
    </location>
</feature>
<name>A0A6J4HNE1_9ACTN</name>
<feature type="compositionally biased region" description="Basic residues" evidence="1">
    <location>
        <begin position="19"/>
        <end position="29"/>
    </location>
</feature>
<accession>A0A6J4HNE1</accession>
<feature type="compositionally biased region" description="Basic residues" evidence="1">
    <location>
        <begin position="1"/>
        <end position="11"/>
    </location>
</feature>
<dbReference type="AlphaFoldDB" id="A0A6J4HNE1"/>
<feature type="compositionally biased region" description="Basic residues" evidence="1">
    <location>
        <begin position="213"/>
        <end position="226"/>
    </location>
</feature>